<dbReference type="SUPFAM" id="SSF57196">
    <property type="entry name" value="EGF/Laminin"/>
    <property type="match status" value="1"/>
</dbReference>
<dbReference type="SMART" id="SM00179">
    <property type="entry name" value="EGF_CA"/>
    <property type="match status" value="2"/>
</dbReference>
<evidence type="ECO:0000256" key="7">
    <source>
        <dbReference type="ARBA" id="ARBA00023180"/>
    </source>
</evidence>
<dbReference type="SMART" id="SM00327">
    <property type="entry name" value="VWA"/>
    <property type="match status" value="1"/>
</dbReference>
<dbReference type="PROSITE" id="PS00022">
    <property type="entry name" value="EGF_1"/>
    <property type="match status" value="2"/>
</dbReference>
<reference evidence="13" key="1">
    <citation type="submission" date="2025-08" db="UniProtKB">
        <authorList>
            <consortium name="RefSeq"/>
        </authorList>
    </citation>
    <scope>IDENTIFICATION</scope>
</reference>
<feature type="domain" description="VWFA" evidence="11">
    <location>
        <begin position="111"/>
        <end position="286"/>
    </location>
</feature>
<evidence type="ECO:0000256" key="2">
    <source>
        <dbReference type="ARBA" id="ARBA00022525"/>
    </source>
</evidence>
<dbReference type="SMART" id="SM00181">
    <property type="entry name" value="EGF"/>
    <property type="match status" value="2"/>
</dbReference>
<dbReference type="RefSeq" id="XP_029656962.2">
    <property type="nucleotide sequence ID" value="XM_029801102.2"/>
</dbReference>
<dbReference type="InterPro" id="IPR000742">
    <property type="entry name" value="EGF"/>
</dbReference>
<dbReference type="InterPro" id="IPR036465">
    <property type="entry name" value="vWFA_dom_sf"/>
</dbReference>
<evidence type="ECO:0000256" key="9">
    <source>
        <dbReference type="SAM" id="SignalP"/>
    </source>
</evidence>
<comment type="subcellular location">
    <subcellularLocation>
        <location evidence="1">Secreted</location>
    </subcellularLocation>
</comment>
<comment type="caution">
    <text evidence="8">Lacks conserved residue(s) required for the propagation of feature annotation.</text>
</comment>
<feature type="disulfide bond" evidence="8">
    <location>
        <begin position="92"/>
        <end position="101"/>
    </location>
</feature>
<keyword evidence="4 9" id="KW-0732">Signal</keyword>
<dbReference type="AlphaFoldDB" id="A0A6P7U627"/>
<accession>A0A6P7U627</accession>
<name>A0A6P7U627_9MOLL</name>
<organism evidence="12 13">
    <name type="scientific">Octopus sinensis</name>
    <name type="common">East Asian common octopus</name>
    <dbReference type="NCBI Taxonomy" id="2607531"/>
    <lineage>
        <taxon>Eukaryota</taxon>
        <taxon>Metazoa</taxon>
        <taxon>Spiralia</taxon>
        <taxon>Lophotrochozoa</taxon>
        <taxon>Mollusca</taxon>
        <taxon>Cephalopoda</taxon>
        <taxon>Coleoidea</taxon>
        <taxon>Octopodiformes</taxon>
        <taxon>Octopoda</taxon>
        <taxon>Incirrata</taxon>
        <taxon>Octopodidae</taxon>
        <taxon>Octopus</taxon>
    </lineage>
</organism>
<feature type="chain" id="PRO_5028993526" evidence="9">
    <location>
        <begin position="22"/>
        <end position="349"/>
    </location>
</feature>
<dbReference type="SUPFAM" id="SSF53300">
    <property type="entry name" value="vWA-like"/>
    <property type="match status" value="1"/>
</dbReference>
<dbReference type="PANTHER" id="PTHR24020:SF20">
    <property type="entry name" value="PH DOMAIN-CONTAINING PROTEIN"/>
    <property type="match status" value="1"/>
</dbReference>
<dbReference type="Gene3D" id="2.10.25.10">
    <property type="entry name" value="Laminin"/>
    <property type="match status" value="2"/>
</dbReference>
<keyword evidence="12" id="KW-1185">Reference proteome</keyword>
<dbReference type="InterPro" id="IPR002035">
    <property type="entry name" value="VWF_A"/>
</dbReference>
<dbReference type="FunFam" id="2.10.25.10:FF:000321">
    <property type="entry name" value="Protein delta homolog 1"/>
    <property type="match status" value="1"/>
</dbReference>
<dbReference type="InterPro" id="IPR001881">
    <property type="entry name" value="EGF-like_Ca-bd_dom"/>
</dbReference>
<protein>
    <submittedName>
        <fullName evidence="13">Matrilin-2</fullName>
    </submittedName>
</protein>
<dbReference type="InterPro" id="IPR050525">
    <property type="entry name" value="ECM_Assembly_Org"/>
</dbReference>
<feature type="domain" description="EGF-like" evidence="10">
    <location>
        <begin position="28"/>
        <end position="64"/>
    </location>
</feature>
<dbReference type="GO" id="GO:0005576">
    <property type="term" value="C:extracellular region"/>
    <property type="evidence" value="ECO:0007669"/>
    <property type="project" value="UniProtKB-SubCell"/>
</dbReference>
<evidence type="ECO:0000256" key="6">
    <source>
        <dbReference type="ARBA" id="ARBA00023157"/>
    </source>
</evidence>
<evidence type="ECO:0000313" key="13">
    <source>
        <dbReference type="RefSeq" id="XP_029656962.2"/>
    </source>
</evidence>
<dbReference type="PANTHER" id="PTHR24020">
    <property type="entry name" value="COLLAGEN ALPHA"/>
    <property type="match status" value="1"/>
</dbReference>
<dbReference type="CDD" id="cd01450">
    <property type="entry name" value="vWFA_subfamily_ECM"/>
    <property type="match status" value="1"/>
</dbReference>
<feature type="disulfide bond" evidence="8">
    <location>
        <begin position="54"/>
        <end position="63"/>
    </location>
</feature>
<evidence type="ECO:0000259" key="11">
    <source>
        <dbReference type="PROSITE" id="PS50234"/>
    </source>
</evidence>
<evidence type="ECO:0000256" key="3">
    <source>
        <dbReference type="ARBA" id="ARBA00022536"/>
    </source>
</evidence>
<dbReference type="KEGG" id="osn:115231008"/>
<dbReference type="FunFam" id="3.40.50.410:FF:000004">
    <property type="entry name" value="collagen alpha-6(VI) chain"/>
    <property type="match status" value="1"/>
</dbReference>
<proteinExistence type="predicted"/>
<keyword evidence="3 8" id="KW-0245">EGF-like domain</keyword>
<feature type="signal peptide" evidence="9">
    <location>
        <begin position="1"/>
        <end position="21"/>
    </location>
</feature>
<dbReference type="PRINTS" id="PR00453">
    <property type="entry name" value="VWFADOMAIN"/>
</dbReference>
<dbReference type="GO" id="GO:0005509">
    <property type="term" value="F:calcium ion binding"/>
    <property type="evidence" value="ECO:0007669"/>
    <property type="project" value="InterPro"/>
</dbReference>
<dbReference type="CDD" id="cd00054">
    <property type="entry name" value="EGF_CA"/>
    <property type="match status" value="2"/>
</dbReference>
<gene>
    <name evidence="13" type="primary">LOC115231008</name>
</gene>
<dbReference type="Proteomes" id="UP000515154">
    <property type="component" value="Unplaced"/>
</dbReference>
<evidence type="ECO:0000256" key="4">
    <source>
        <dbReference type="ARBA" id="ARBA00022729"/>
    </source>
</evidence>
<dbReference type="Pfam" id="PF00092">
    <property type="entry name" value="VWA"/>
    <property type="match status" value="1"/>
</dbReference>
<dbReference type="Gene3D" id="3.40.50.410">
    <property type="entry name" value="von Willebrand factor, type A domain"/>
    <property type="match status" value="1"/>
</dbReference>
<feature type="domain" description="EGF-like" evidence="10">
    <location>
        <begin position="66"/>
        <end position="102"/>
    </location>
</feature>
<dbReference type="Pfam" id="PF00008">
    <property type="entry name" value="EGF"/>
    <property type="match status" value="2"/>
</dbReference>
<evidence type="ECO:0000256" key="1">
    <source>
        <dbReference type="ARBA" id="ARBA00004613"/>
    </source>
</evidence>
<keyword evidence="5" id="KW-0677">Repeat</keyword>
<dbReference type="PROSITE" id="PS50234">
    <property type="entry name" value="VWFA"/>
    <property type="match status" value="1"/>
</dbReference>
<evidence type="ECO:0000256" key="8">
    <source>
        <dbReference type="PROSITE-ProRule" id="PRU00076"/>
    </source>
</evidence>
<dbReference type="PROSITE" id="PS01186">
    <property type="entry name" value="EGF_2"/>
    <property type="match status" value="1"/>
</dbReference>
<keyword evidence="2" id="KW-0964">Secreted</keyword>
<sequence>MKTLCFLTLTVIAVVLTRTSGTKQSFPIFNQCLWNPCKNGGQCIRKGFFFVCKCRPGYTGRNCQIRVNPCHKRPCKNGGVCMRLGNGFHCKCRPGYTGQNCQTYCKRAVADIVFVLDESGSITHRNFEIIKKFVKNLISIFPISRTQVRVGVITFSTYIKNEFNLNRYFTHRQLYYAINRIRYSNGATNTHLALNYLKRHAFQSRAGGRKLIPQIAIVITDGRSTHPKLTRDTARILKHSGIQVYAIGIGKQVPRSELVTIASNPSKEYIYGINSFRDLTKIKSSIASKTCLGALFQQDNAKPHTARKTSNNIEELDGVKVLLQPAYSPDVAPSDYGLFRSMQHFMKGY</sequence>
<evidence type="ECO:0000256" key="5">
    <source>
        <dbReference type="ARBA" id="ARBA00022737"/>
    </source>
</evidence>
<keyword evidence="7" id="KW-0325">Glycoprotein</keyword>
<dbReference type="FunFam" id="2.10.25.10:FF:000012">
    <property type="entry name" value="Delta-like protein"/>
    <property type="match status" value="1"/>
</dbReference>
<dbReference type="PROSITE" id="PS50026">
    <property type="entry name" value="EGF_3"/>
    <property type="match status" value="2"/>
</dbReference>
<keyword evidence="6 8" id="KW-1015">Disulfide bond</keyword>
<evidence type="ECO:0000259" key="10">
    <source>
        <dbReference type="PROSITE" id="PS50026"/>
    </source>
</evidence>
<evidence type="ECO:0000313" key="12">
    <source>
        <dbReference type="Proteomes" id="UP000515154"/>
    </source>
</evidence>